<sequence>MYSARAGTPSGVAAASTVNTRRYRCETNSATRCAQLIGGGFAAASTVGPATAPGATSESTPACGTRASATRVIGAPPFVVDDTVAVGAGVGESLLGASASGVAARGVELLDCPDAAADVDAAVAAADVVPAAGVVGADAGAVGDAGMVVVAAWGVEVEPTADGTAEEADVEAGGVDGSAAKAFADDDAAGVVVDP</sequence>
<protein>
    <submittedName>
        <fullName evidence="1">Uncharacterized protein</fullName>
    </submittedName>
</protein>
<reference evidence="1" key="1">
    <citation type="submission" date="2020-07" db="EMBL/GenBank/DDBJ databases">
        <authorList>
            <person name="Pettersson B.M.F."/>
            <person name="Behra P.R.K."/>
            <person name="Ramesh M."/>
            <person name="Das S."/>
            <person name="Dasgupta S."/>
            <person name="Kirsebom L.A."/>
        </authorList>
    </citation>
    <scope>NUCLEOTIDE SEQUENCE</scope>
    <source>
        <strain evidence="1">DSM 44615</strain>
    </source>
</reference>
<keyword evidence="2" id="KW-1185">Reference proteome</keyword>
<dbReference type="AlphaFoldDB" id="A0A9X2YJJ5"/>
<dbReference type="EMBL" id="JACKSJ010000009">
    <property type="protein sequence ID" value="MCV7168396.1"/>
    <property type="molecule type" value="Genomic_DNA"/>
</dbReference>
<evidence type="ECO:0000313" key="1">
    <source>
        <dbReference type="EMBL" id="MCV7168396.1"/>
    </source>
</evidence>
<dbReference type="RefSeq" id="WP_264010590.1">
    <property type="nucleotide sequence ID" value="NZ_JACKSJ010000009.1"/>
</dbReference>
<comment type="caution">
    <text evidence="1">The sequence shown here is derived from an EMBL/GenBank/DDBJ whole genome shotgun (WGS) entry which is preliminary data.</text>
</comment>
<gene>
    <name evidence="1" type="ORF">H7I41_00520</name>
</gene>
<accession>A0A9X2YJJ5</accession>
<organism evidence="1 2">
    <name type="scientific">[Mycobacterium] manitobense</name>
    <dbReference type="NCBI Taxonomy" id="190147"/>
    <lineage>
        <taxon>Bacteria</taxon>
        <taxon>Bacillati</taxon>
        <taxon>Actinomycetota</taxon>
        <taxon>Actinomycetes</taxon>
        <taxon>Mycobacteriales</taxon>
        <taxon>Mycobacteriaceae</taxon>
        <taxon>Mycolicibacterium</taxon>
    </lineage>
</organism>
<reference evidence="1" key="2">
    <citation type="journal article" date="2022" name="BMC Genomics">
        <title>Comparative genome analysis of mycobacteria focusing on tRNA and non-coding RNA.</title>
        <authorList>
            <person name="Behra P.R.K."/>
            <person name="Pettersson B.M.F."/>
            <person name="Ramesh M."/>
            <person name="Das S."/>
            <person name="Dasgupta S."/>
            <person name="Kirsebom L.A."/>
        </authorList>
    </citation>
    <scope>NUCLEOTIDE SEQUENCE</scope>
    <source>
        <strain evidence="1">DSM 44615</strain>
    </source>
</reference>
<dbReference type="Proteomes" id="UP001140293">
    <property type="component" value="Unassembled WGS sequence"/>
</dbReference>
<name>A0A9X2YJJ5_9MYCO</name>
<evidence type="ECO:0000313" key="2">
    <source>
        <dbReference type="Proteomes" id="UP001140293"/>
    </source>
</evidence>
<proteinExistence type="predicted"/>